<evidence type="ECO:0000256" key="1">
    <source>
        <dbReference type="ARBA" id="ARBA00004123"/>
    </source>
</evidence>
<evidence type="ECO:0000256" key="2">
    <source>
        <dbReference type="ARBA" id="ARBA00022884"/>
    </source>
</evidence>
<comment type="subcellular location">
    <subcellularLocation>
        <location evidence="1">Nucleus</location>
    </subcellularLocation>
</comment>
<dbReference type="AlphaFoldDB" id="A0AAD6FNP4"/>
<dbReference type="GO" id="GO:0005634">
    <property type="term" value="C:nucleus"/>
    <property type="evidence" value="ECO:0007669"/>
    <property type="project" value="UniProtKB-SubCell"/>
</dbReference>
<dbReference type="Gene3D" id="3.30.70.330">
    <property type="match status" value="1"/>
</dbReference>
<dbReference type="InterPro" id="IPR012677">
    <property type="entry name" value="Nucleotide-bd_a/b_plait_sf"/>
</dbReference>
<protein>
    <recommendedName>
        <fullName evidence="6">RRM domain-containing protein</fullName>
    </recommendedName>
</protein>
<accession>A0AAD6FNP4</accession>
<feature type="non-terminal residue" evidence="4">
    <location>
        <position position="98"/>
    </location>
</feature>
<evidence type="ECO:0008006" key="6">
    <source>
        <dbReference type="Google" id="ProtNLM"/>
    </source>
</evidence>
<comment type="caution">
    <text evidence="4">The sequence shown here is derived from an EMBL/GenBank/DDBJ whole genome shotgun (WGS) entry which is preliminary data.</text>
</comment>
<organism evidence="4 5">
    <name type="scientific">Pogonophryne albipinna</name>
    <dbReference type="NCBI Taxonomy" id="1090488"/>
    <lineage>
        <taxon>Eukaryota</taxon>
        <taxon>Metazoa</taxon>
        <taxon>Chordata</taxon>
        <taxon>Craniata</taxon>
        <taxon>Vertebrata</taxon>
        <taxon>Euteleostomi</taxon>
        <taxon>Actinopterygii</taxon>
        <taxon>Neopterygii</taxon>
        <taxon>Teleostei</taxon>
        <taxon>Neoteleostei</taxon>
        <taxon>Acanthomorphata</taxon>
        <taxon>Eupercaria</taxon>
        <taxon>Perciformes</taxon>
        <taxon>Notothenioidei</taxon>
        <taxon>Pogonophryne</taxon>
    </lineage>
</organism>
<evidence type="ECO:0000256" key="3">
    <source>
        <dbReference type="ARBA" id="ARBA00023242"/>
    </source>
</evidence>
<dbReference type="EMBL" id="JAPTMU010000007">
    <property type="protein sequence ID" value="KAJ4941172.1"/>
    <property type="molecule type" value="Genomic_DNA"/>
</dbReference>
<name>A0AAD6FNP4_9TELE</name>
<dbReference type="GO" id="GO:0003729">
    <property type="term" value="F:mRNA binding"/>
    <property type="evidence" value="ECO:0007669"/>
    <property type="project" value="TreeGrafter"/>
</dbReference>
<evidence type="ECO:0000313" key="4">
    <source>
        <dbReference type="EMBL" id="KAJ4941172.1"/>
    </source>
</evidence>
<gene>
    <name evidence="4" type="ORF">JOQ06_027459</name>
</gene>
<dbReference type="PANTHER" id="PTHR15597">
    <property type="entry name" value="ATAXIN 2-BINDING PROTEIN 1-RELATED"/>
    <property type="match status" value="1"/>
</dbReference>
<dbReference type="InterPro" id="IPR047131">
    <property type="entry name" value="RBFOX1-like"/>
</dbReference>
<dbReference type="InterPro" id="IPR035979">
    <property type="entry name" value="RBD_domain_sf"/>
</dbReference>
<dbReference type="GO" id="GO:0005737">
    <property type="term" value="C:cytoplasm"/>
    <property type="evidence" value="ECO:0007669"/>
    <property type="project" value="TreeGrafter"/>
</dbReference>
<dbReference type="Proteomes" id="UP001219934">
    <property type="component" value="Unassembled WGS sequence"/>
</dbReference>
<proteinExistence type="predicted"/>
<keyword evidence="2" id="KW-0694">RNA-binding</keyword>
<dbReference type="SUPFAM" id="SSF54928">
    <property type="entry name" value="RNA-binding domain, RBD"/>
    <property type="match status" value="1"/>
</dbReference>
<dbReference type="PANTHER" id="PTHR15597:SF25">
    <property type="entry name" value="RNA BINDING PROTEIN FOX-1 HOMOLOG 3"/>
    <property type="match status" value="1"/>
</dbReference>
<dbReference type="GO" id="GO:0000381">
    <property type="term" value="P:regulation of alternative mRNA splicing, via spliceosome"/>
    <property type="evidence" value="ECO:0007669"/>
    <property type="project" value="InterPro"/>
</dbReference>
<keyword evidence="5" id="KW-1185">Reference proteome</keyword>
<dbReference type="GO" id="GO:0007399">
    <property type="term" value="P:nervous system development"/>
    <property type="evidence" value="ECO:0007669"/>
    <property type="project" value="InterPro"/>
</dbReference>
<reference evidence="4" key="1">
    <citation type="submission" date="2022-11" db="EMBL/GenBank/DDBJ databases">
        <title>Chromosome-level genome of Pogonophryne albipinna.</title>
        <authorList>
            <person name="Jo E."/>
        </authorList>
    </citation>
    <scope>NUCLEOTIDE SEQUENCE</scope>
    <source>
        <strain evidence="4">SGF0006</strain>
        <tissue evidence="4">Muscle</tissue>
    </source>
</reference>
<keyword evidence="3" id="KW-0539">Nucleus</keyword>
<sequence>ELMRSALCVSLQQAEEAAQTEVSQLHLQSSDSSEKQQPKRLHVSNIPFRFRDPDLRQMFGVNNATARVMTNKKVANPYTNGWKLNPVVGAMYGPEFYA</sequence>
<feature type="non-terminal residue" evidence="4">
    <location>
        <position position="1"/>
    </location>
</feature>
<evidence type="ECO:0000313" key="5">
    <source>
        <dbReference type="Proteomes" id="UP001219934"/>
    </source>
</evidence>